<comment type="catalytic activity">
    <reaction evidence="3">
        <text>D-tyrosyl-tRNA(Tyr) + H2O = D-tyrosine + tRNA(Tyr)</text>
        <dbReference type="Rhea" id="RHEA:25347"/>
        <dbReference type="Rhea" id="RHEA-COMP:9707"/>
        <dbReference type="Rhea" id="RHEA-COMP:9872"/>
        <dbReference type="ChEBI" id="CHEBI:15377"/>
        <dbReference type="ChEBI" id="CHEBI:58570"/>
        <dbReference type="ChEBI" id="CHEBI:78442"/>
        <dbReference type="ChEBI" id="CHEBI:78723"/>
    </reaction>
</comment>
<organism evidence="4 5">
    <name type="scientific">Thermostichus vulcanus str. 'Rupite'</name>
    <dbReference type="NCBI Taxonomy" id="2813851"/>
    <lineage>
        <taxon>Bacteria</taxon>
        <taxon>Bacillati</taxon>
        <taxon>Cyanobacteriota</taxon>
        <taxon>Cyanophyceae</taxon>
        <taxon>Thermostichales</taxon>
        <taxon>Thermostichaceae</taxon>
        <taxon>Thermostichus</taxon>
    </lineage>
</organism>
<dbReference type="InterPro" id="IPR001130">
    <property type="entry name" value="TatD-like"/>
</dbReference>
<evidence type="ECO:0000256" key="3">
    <source>
        <dbReference type="HAMAP-Rule" id="MF_02048"/>
    </source>
</evidence>
<gene>
    <name evidence="3" type="primary">dtd3</name>
    <name evidence="4" type="ORF">JX360_06615</name>
</gene>
<comment type="catalytic activity">
    <reaction evidence="3">
        <text>a D-aminoacyl-tRNA + H2O = a tRNA + a D-alpha-amino acid + H(+)</text>
        <dbReference type="Rhea" id="RHEA:13953"/>
        <dbReference type="Rhea" id="RHEA-COMP:10123"/>
        <dbReference type="Rhea" id="RHEA-COMP:10124"/>
        <dbReference type="ChEBI" id="CHEBI:15377"/>
        <dbReference type="ChEBI" id="CHEBI:15378"/>
        <dbReference type="ChEBI" id="CHEBI:59871"/>
        <dbReference type="ChEBI" id="CHEBI:78442"/>
        <dbReference type="ChEBI" id="CHEBI:79333"/>
        <dbReference type="EC" id="3.1.1.96"/>
    </reaction>
</comment>
<comment type="similarity">
    <text evidence="3">Belongs to the metallo-dependent hydrolases superfamily. TatD-type hydrolase family. DTD3 subfamily.</text>
</comment>
<comment type="function">
    <text evidence="3">Catalyzes the hydrolysis of D-tyrosyl-tRNA(Tyr).</text>
</comment>
<dbReference type="EMBL" id="JAFIRA010000012">
    <property type="protein sequence ID" value="MCJ2542579.1"/>
    <property type="molecule type" value="Genomic_DNA"/>
</dbReference>
<feature type="binding site" evidence="3">
    <location>
        <position position="15"/>
    </location>
    <ligand>
        <name>a divalent metal cation</name>
        <dbReference type="ChEBI" id="CHEBI:60240"/>
        <label>1</label>
    </ligand>
</feature>
<feature type="binding site" evidence="3">
    <location>
        <position position="137"/>
    </location>
    <ligand>
        <name>a divalent metal cation</name>
        <dbReference type="ChEBI" id="CHEBI:60240"/>
        <label>2</label>
    </ligand>
</feature>
<dbReference type="PIRSF" id="PIRSF005902">
    <property type="entry name" value="DNase_TatD"/>
    <property type="match status" value="1"/>
</dbReference>
<dbReference type="EC" id="3.1.1.96" evidence="3"/>
<dbReference type="Pfam" id="PF01026">
    <property type="entry name" value="TatD_DNase"/>
    <property type="match status" value="1"/>
</dbReference>
<dbReference type="SUPFAM" id="SSF51556">
    <property type="entry name" value="Metallo-dependent hydrolases"/>
    <property type="match status" value="1"/>
</dbReference>
<dbReference type="CDD" id="cd01310">
    <property type="entry name" value="TatD_DNAse"/>
    <property type="match status" value="1"/>
</dbReference>
<reference evidence="4" key="1">
    <citation type="submission" date="2021-02" db="EMBL/GenBank/DDBJ databases">
        <title>The CRISPR/cas machinery reduction and long-range gene transfer in the hot spring cyanobacterium Synechococcus.</title>
        <authorList>
            <person name="Dvorak P."/>
            <person name="Jahodarova E."/>
            <person name="Hasler P."/>
            <person name="Poulickova A."/>
        </authorList>
    </citation>
    <scope>NUCLEOTIDE SEQUENCE</scope>
    <source>
        <strain evidence="4">Rupite</strain>
    </source>
</reference>
<evidence type="ECO:0000313" key="5">
    <source>
        <dbReference type="Proteomes" id="UP000830835"/>
    </source>
</evidence>
<dbReference type="NCBIfam" id="TIGR00010">
    <property type="entry name" value="YchF/TatD family DNA exonuclease"/>
    <property type="match status" value="1"/>
</dbReference>
<dbReference type="Proteomes" id="UP000830835">
    <property type="component" value="Unassembled WGS sequence"/>
</dbReference>
<dbReference type="HAMAP" id="MF_02048">
    <property type="entry name" value="Deacylase_DTD3"/>
    <property type="match status" value="1"/>
</dbReference>
<dbReference type="InterPro" id="IPR018228">
    <property type="entry name" value="DNase_TatD-rel_CS"/>
</dbReference>
<name>A0ABT0CA45_THEVL</name>
<evidence type="ECO:0000313" key="4">
    <source>
        <dbReference type="EMBL" id="MCJ2542579.1"/>
    </source>
</evidence>
<feature type="binding site" evidence="3">
    <location>
        <position position="100"/>
    </location>
    <ligand>
        <name>a divalent metal cation</name>
        <dbReference type="ChEBI" id="CHEBI:60240"/>
        <label>1</label>
    </ligand>
</feature>
<dbReference type="PROSITE" id="PS01091">
    <property type="entry name" value="TATD_3"/>
    <property type="match status" value="1"/>
</dbReference>
<comment type="caution">
    <text evidence="4">The sequence shown here is derived from an EMBL/GenBank/DDBJ whole genome shotgun (WGS) entry which is preliminary data.</text>
</comment>
<dbReference type="GO" id="GO:0016787">
    <property type="term" value="F:hydrolase activity"/>
    <property type="evidence" value="ECO:0007669"/>
    <property type="project" value="UniProtKB-KW"/>
</dbReference>
<comment type="cofactor">
    <cofactor evidence="3">
        <name>a divalent metal cation</name>
        <dbReference type="ChEBI" id="CHEBI:60240"/>
    </cofactor>
    <text evidence="3">Binds 2 divalent metal cations per subunit.</text>
</comment>
<feature type="binding site" evidence="3">
    <location>
        <position position="214"/>
    </location>
    <ligand>
        <name>a divalent metal cation</name>
        <dbReference type="ChEBI" id="CHEBI:60240"/>
        <label>1</label>
    </ligand>
</feature>
<protein>
    <recommendedName>
        <fullName evidence="3">D-aminoacyl-tRNA deacylase</fullName>
        <ecNumber evidence="3">3.1.1.96</ecNumber>
    </recommendedName>
</protein>
<sequence length="269" mass="29658">MLDVVPAGWVDTHVHLNYPDFAEDLPEVAQRWREAGIHRLVHSCVTPEEFPQLQAIADQYPEVFLSVGLHPLEARQWQPDMAAQIAQLAAADPRVVAIGETGLDFYKSDPADIELQKQAFQAQIAIAQSQDLALIIHCRDAAEATHQMLSQAIAEAGPVRAVMHCWSGSPAETREFVALGCFVSFSGIVTFKNAQLVRDSALEVPLSQLLIETDCPFLAPTPFRGKRNEPAYVERVAHTLADLLHISPEQLAEQTSQNAAQLFRLPILA</sequence>
<dbReference type="PANTHER" id="PTHR46124">
    <property type="entry name" value="D-AMINOACYL-TRNA DEACYLASE"/>
    <property type="match status" value="1"/>
</dbReference>
<proteinExistence type="inferred from homology"/>
<dbReference type="InterPro" id="IPR032466">
    <property type="entry name" value="Metal_Hydrolase"/>
</dbReference>
<dbReference type="PANTHER" id="PTHR46124:SF2">
    <property type="entry name" value="D-AMINOACYL-TRNA DEACYLASE"/>
    <property type="match status" value="1"/>
</dbReference>
<evidence type="ECO:0000256" key="1">
    <source>
        <dbReference type="ARBA" id="ARBA00022723"/>
    </source>
</evidence>
<dbReference type="RefSeq" id="WP_244349872.1">
    <property type="nucleotide sequence ID" value="NZ_JAFIRA010000012.1"/>
</dbReference>
<evidence type="ECO:0000256" key="2">
    <source>
        <dbReference type="ARBA" id="ARBA00022801"/>
    </source>
</evidence>
<dbReference type="Gene3D" id="3.20.20.140">
    <property type="entry name" value="Metal-dependent hydrolases"/>
    <property type="match status" value="1"/>
</dbReference>
<dbReference type="InterPro" id="IPR015991">
    <property type="entry name" value="TatD/YcfH-like"/>
</dbReference>
<keyword evidence="2 3" id="KW-0378">Hydrolase</keyword>
<feature type="binding site" evidence="3">
    <location>
        <position position="100"/>
    </location>
    <ligand>
        <name>a divalent metal cation</name>
        <dbReference type="ChEBI" id="CHEBI:60240"/>
        <label>2</label>
    </ligand>
</feature>
<dbReference type="InterPro" id="IPR033665">
    <property type="entry name" value="Deacylase_DTD3"/>
</dbReference>
<keyword evidence="1 3" id="KW-0479">Metal-binding</keyword>
<accession>A0ABT0CA45</accession>
<feature type="binding site" evidence="3">
    <location>
        <position position="164"/>
    </location>
    <ligand>
        <name>a divalent metal cation</name>
        <dbReference type="ChEBI" id="CHEBI:60240"/>
        <label>2</label>
    </ligand>
</feature>
<keyword evidence="5" id="KW-1185">Reference proteome</keyword>
<feature type="binding site" evidence="3">
    <location>
        <position position="13"/>
    </location>
    <ligand>
        <name>a divalent metal cation</name>
        <dbReference type="ChEBI" id="CHEBI:60240"/>
        <label>1</label>
    </ligand>
</feature>